<organism evidence="2">
    <name type="scientific">Sporisorium scitamineum</name>
    <dbReference type="NCBI Taxonomy" id="49012"/>
    <lineage>
        <taxon>Eukaryota</taxon>
        <taxon>Fungi</taxon>
        <taxon>Dikarya</taxon>
        <taxon>Basidiomycota</taxon>
        <taxon>Ustilaginomycotina</taxon>
        <taxon>Ustilaginomycetes</taxon>
        <taxon>Ustilaginales</taxon>
        <taxon>Ustilaginaceae</taxon>
        <taxon>Sporisorium</taxon>
    </lineage>
</organism>
<feature type="compositionally biased region" description="Basic and acidic residues" evidence="1">
    <location>
        <begin position="36"/>
        <end position="52"/>
    </location>
</feature>
<reference evidence="2" key="1">
    <citation type="submission" date="2014-06" db="EMBL/GenBank/DDBJ databases">
        <authorList>
            <person name="Ju J."/>
            <person name="Zhang J."/>
        </authorList>
    </citation>
    <scope>NUCLEOTIDE SEQUENCE</scope>
    <source>
        <strain evidence="2">SscI8</strain>
    </source>
</reference>
<sequence length="376" mass="41449">MFRHDPTESSIPDPDGSPSAPDVGSTLSPTFTSRPHSYDDIASHLRPSDLHRRTSHPSPSPSTFHPNPNPNPNPNPPPPQCFALSNMSAIQARAEQLEQQTLRNMEEAQRLAEQHFEETPEFKGLRTTQACEKCRQRKAKTKEVSSSKAVAQPMLTMGVRDSRPSASSPQSRQGVSPQLIRPTPVGVDGRYTQDQPRKLTISYASEGVDSQLPAVQRSGSPHSRWADSKPHPAGEQFTTSLPTRHTRSIQPQDLYSSNRPSLPSTLNAAWSDPVPLLPLPSSGQRMQPPLTLLDQHPQESTTEARHRTWSTDLQLSQDLVQNRITAEDSEPVPRLGRLEESTLSPIMLQRGGSLAELEGSGASDIYSDLEDHGQHH</sequence>
<gene>
    <name evidence="2" type="ORF">SPSC_05088</name>
</gene>
<protein>
    <submittedName>
        <fullName evidence="2">Uncharacterized protein</fullName>
    </submittedName>
</protein>
<feature type="compositionally biased region" description="Low complexity" evidence="1">
    <location>
        <begin position="164"/>
        <end position="173"/>
    </location>
</feature>
<accession>A0A127ZGM9</accession>
<feature type="compositionally biased region" description="Basic and acidic residues" evidence="1">
    <location>
        <begin position="104"/>
        <end position="124"/>
    </location>
</feature>
<feature type="region of interest" description="Disordered" evidence="1">
    <location>
        <begin position="1"/>
        <end position="259"/>
    </location>
</feature>
<dbReference type="AlphaFoldDB" id="A0A127ZGM9"/>
<evidence type="ECO:0000256" key="1">
    <source>
        <dbReference type="SAM" id="MobiDB-lite"/>
    </source>
</evidence>
<dbReference type="OrthoDB" id="2546422at2759"/>
<evidence type="ECO:0000313" key="2">
    <source>
        <dbReference type="EMBL" id="CDU25254.1"/>
    </source>
</evidence>
<name>A0A127ZGM9_9BASI</name>
<proteinExistence type="predicted"/>
<feature type="compositionally biased region" description="Polar residues" evidence="1">
    <location>
        <begin position="236"/>
        <end position="259"/>
    </location>
</feature>
<dbReference type="EMBL" id="LK056684">
    <property type="protein sequence ID" value="CDU25254.1"/>
    <property type="molecule type" value="Genomic_DNA"/>
</dbReference>
<feature type="compositionally biased region" description="Polar residues" evidence="1">
    <location>
        <begin position="25"/>
        <end position="35"/>
    </location>
</feature>
<feature type="compositionally biased region" description="Pro residues" evidence="1">
    <location>
        <begin position="67"/>
        <end position="80"/>
    </location>
</feature>